<dbReference type="CDD" id="cd03880">
    <property type="entry name" value="M28_QC_like"/>
    <property type="match status" value="1"/>
</dbReference>
<keyword evidence="2" id="KW-0012">Acyltransferase</keyword>
<dbReference type="InterPro" id="IPR007484">
    <property type="entry name" value="Peptidase_M28"/>
</dbReference>
<dbReference type="GO" id="GO:0008233">
    <property type="term" value="F:peptidase activity"/>
    <property type="evidence" value="ECO:0007669"/>
    <property type="project" value="UniProtKB-KW"/>
</dbReference>
<keyword evidence="3" id="KW-0732">Signal</keyword>
<feature type="domain" description="Peptidase M28" evidence="4">
    <location>
        <begin position="132"/>
        <end position="369"/>
    </location>
</feature>
<evidence type="ECO:0000313" key="5">
    <source>
        <dbReference type="EMBL" id="SPO02228.1"/>
    </source>
</evidence>
<dbReference type="GO" id="GO:0006508">
    <property type="term" value="P:proteolysis"/>
    <property type="evidence" value="ECO:0007669"/>
    <property type="project" value="UniProtKB-KW"/>
</dbReference>
<dbReference type="GO" id="GO:0008270">
    <property type="term" value="F:zinc ion binding"/>
    <property type="evidence" value="ECO:0007669"/>
    <property type="project" value="TreeGrafter"/>
</dbReference>
<protein>
    <recommendedName>
        <fullName evidence="3">Peptide hydrolase</fullName>
        <ecNumber evidence="3">3.4.-.-</ecNumber>
    </recommendedName>
</protein>
<dbReference type="PANTHER" id="PTHR12283:SF6">
    <property type="entry name" value="GLUTAMINYL-PEPTIDE CYCLOTRANSFERASE-RELATED"/>
    <property type="match status" value="1"/>
</dbReference>
<keyword evidence="6" id="KW-1185">Reference proteome</keyword>
<dbReference type="PANTHER" id="PTHR12283">
    <property type="entry name" value="GLUTAMINYL-PEPTIDE CYCLOTRANSFERASE"/>
    <property type="match status" value="1"/>
</dbReference>
<comment type="similarity">
    <text evidence="3">Belongs to the peptidase M28 family.</text>
</comment>
<evidence type="ECO:0000256" key="3">
    <source>
        <dbReference type="RuleBase" id="RU361240"/>
    </source>
</evidence>
<comment type="caution">
    <text evidence="5">The sequence shown here is derived from an EMBL/GenBank/DDBJ whole genome shotgun (WGS) entry which is preliminary data.</text>
</comment>
<feature type="signal peptide" evidence="3">
    <location>
        <begin position="1"/>
        <end position="35"/>
    </location>
</feature>
<dbReference type="Proteomes" id="UP001187682">
    <property type="component" value="Unassembled WGS sequence"/>
</dbReference>
<dbReference type="AlphaFoldDB" id="A0AAE8MZF7"/>
<dbReference type="InterPro" id="IPR037457">
    <property type="entry name" value="M28_QC"/>
</dbReference>
<gene>
    <name evidence="5" type="ORF">DNG_04901</name>
</gene>
<dbReference type="InterPro" id="IPR040234">
    <property type="entry name" value="QC/QCL"/>
</dbReference>
<feature type="chain" id="PRO_5041775502" description="Peptide hydrolase" evidence="3">
    <location>
        <begin position="36"/>
        <end position="397"/>
    </location>
</feature>
<keyword evidence="3" id="KW-0862">Zinc</keyword>
<proteinExistence type="inferred from homology"/>
<dbReference type="EMBL" id="ONZQ02000006">
    <property type="protein sequence ID" value="SPO02228.1"/>
    <property type="molecule type" value="Genomic_DNA"/>
</dbReference>
<dbReference type="SUPFAM" id="SSF53187">
    <property type="entry name" value="Zn-dependent exopeptidases"/>
    <property type="match status" value="1"/>
</dbReference>
<accession>A0AAE8MZF7</accession>
<evidence type="ECO:0000256" key="1">
    <source>
        <dbReference type="ARBA" id="ARBA00022679"/>
    </source>
</evidence>
<dbReference type="Pfam" id="PF04389">
    <property type="entry name" value="Peptidase_M28"/>
    <property type="match status" value="1"/>
</dbReference>
<sequence>MACITRTPGPPPSSSLLSRLLLAFLLLVDLAAAYAELSDDVLRGIPSAGSDFDIKTGALLAPILIPRVPGTDNSLFVQHHFIDFFKSQLPEWTLEIHNSTSKTPGTGDREVPFANLILRRDPPWAAPGDVSRLTLVAHYDTLSKPEGFIGATDSAAPCAVLMHAARSIEDALAKKWAAMAENGEGGTGLEEEKGVQILLLDGEEAFVSWSSTDSLYGARALAKDWETQFYPAASTFKSPLQSISLFVLLDLLGARNPWPRIPSYFLTTHWAYQGMAKIEKRMRDLKLLQSVPPRGRSVFLPDSKKPAANFGGSYIEDDHIPFMARGVNILHLIPSPFPDQWHHSQGIPDDGEHLDIGAVDDWAKIVTAFTAEWMELGEYLPKAPPEKRDATSSKTEL</sequence>
<organism evidence="5 6">
    <name type="scientific">Cephalotrichum gorgonifer</name>
    <dbReference type="NCBI Taxonomy" id="2041049"/>
    <lineage>
        <taxon>Eukaryota</taxon>
        <taxon>Fungi</taxon>
        <taxon>Dikarya</taxon>
        <taxon>Ascomycota</taxon>
        <taxon>Pezizomycotina</taxon>
        <taxon>Sordariomycetes</taxon>
        <taxon>Hypocreomycetidae</taxon>
        <taxon>Microascales</taxon>
        <taxon>Microascaceae</taxon>
        <taxon>Cephalotrichum</taxon>
    </lineage>
</organism>
<keyword evidence="3" id="KW-0645">Protease</keyword>
<evidence type="ECO:0000313" key="6">
    <source>
        <dbReference type="Proteomes" id="UP001187682"/>
    </source>
</evidence>
<keyword evidence="1" id="KW-0808">Transferase</keyword>
<dbReference type="EC" id="3.4.-.-" evidence="3"/>
<evidence type="ECO:0000259" key="4">
    <source>
        <dbReference type="Pfam" id="PF04389"/>
    </source>
</evidence>
<reference evidence="5" key="1">
    <citation type="submission" date="2018-03" db="EMBL/GenBank/DDBJ databases">
        <authorList>
            <person name="Guldener U."/>
        </authorList>
    </citation>
    <scope>NUCLEOTIDE SEQUENCE</scope>
</reference>
<keyword evidence="3" id="KW-0479">Metal-binding</keyword>
<dbReference type="GO" id="GO:0016603">
    <property type="term" value="F:glutaminyl-peptide cyclotransferase activity"/>
    <property type="evidence" value="ECO:0007669"/>
    <property type="project" value="InterPro"/>
</dbReference>
<evidence type="ECO:0000256" key="2">
    <source>
        <dbReference type="ARBA" id="ARBA00023315"/>
    </source>
</evidence>
<name>A0AAE8MZF7_9PEZI</name>
<keyword evidence="3" id="KW-0378">Hydrolase</keyword>
<dbReference type="Gene3D" id="3.40.630.10">
    <property type="entry name" value="Zn peptidases"/>
    <property type="match status" value="1"/>
</dbReference>